<evidence type="ECO:0000256" key="1">
    <source>
        <dbReference type="SAM" id="Phobius"/>
    </source>
</evidence>
<name>A0A3D9YYJ8_9HYPH</name>
<feature type="transmembrane region" description="Helical" evidence="1">
    <location>
        <begin position="93"/>
        <end position="113"/>
    </location>
</feature>
<feature type="transmembrane region" description="Helical" evidence="1">
    <location>
        <begin position="172"/>
        <end position="191"/>
    </location>
</feature>
<dbReference type="PANTHER" id="PTHR39087:SF2">
    <property type="entry name" value="UPF0104 MEMBRANE PROTEIN MJ1595"/>
    <property type="match status" value="1"/>
</dbReference>
<evidence type="ECO:0008006" key="4">
    <source>
        <dbReference type="Google" id="ProtNLM"/>
    </source>
</evidence>
<reference evidence="2 3" key="1">
    <citation type="submission" date="2018-08" db="EMBL/GenBank/DDBJ databases">
        <title>Genomic Encyclopedia of Type Strains, Phase IV (KMG-IV): sequencing the most valuable type-strain genomes for metagenomic binning, comparative biology and taxonomic classification.</title>
        <authorList>
            <person name="Goeker M."/>
        </authorList>
    </citation>
    <scope>NUCLEOTIDE SEQUENCE [LARGE SCALE GENOMIC DNA]</scope>
    <source>
        <strain evidence="2 3">BW863</strain>
    </source>
</reference>
<comment type="caution">
    <text evidence="2">The sequence shown here is derived from an EMBL/GenBank/DDBJ whole genome shotgun (WGS) entry which is preliminary data.</text>
</comment>
<keyword evidence="1" id="KW-0812">Transmembrane</keyword>
<feature type="transmembrane region" description="Helical" evidence="1">
    <location>
        <begin position="203"/>
        <end position="224"/>
    </location>
</feature>
<dbReference type="RefSeq" id="WP_245411207.1">
    <property type="nucleotide sequence ID" value="NZ_CP025086.1"/>
</dbReference>
<keyword evidence="1" id="KW-0472">Membrane</keyword>
<keyword evidence="1" id="KW-1133">Transmembrane helix</keyword>
<feature type="transmembrane region" description="Helical" evidence="1">
    <location>
        <begin position="320"/>
        <end position="341"/>
    </location>
</feature>
<feature type="transmembrane region" description="Helical" evidence="1">
    <location>
        <begin position="278"/>
        <end position="300"/>
    </location>
</feature>
<accession>A0A3D9YYJ8</accession>
<keyword evidence="3" id="KW-1185">Reference proteome</keyword>
<dbReference type="PANTHER" id="PTHR39087">
    <property type="entry name" value="UPF0104 MEMBRANE PROTEIN MJ1595"/>
    <property type="match status" value="1"/>
</dbReference>
<dbReference type="EMBL" id="QUMO01000002">
    <property type="protein sequence ID" value="REF87782.1"/>
    <property type="molecule type" value="Genomic_DNA"/>
</dbReference>
<dbReference type="AlphaFoldDB" id="A0A3D9YYJ8"/>
<dbReference type="Proteomes" id="UP000256900">
    <property type="component" value="Unassembled WGS sequence"/>
</dbReference>
<feature type="transmembrane region" description="Helical" evidence="1">
    <location>
        <begin position="244"/>
        <end position="266"/>
    </location>
</feature>
<evidence type="ECO:0000313" key="3">
    <source>
        <dbReference type="Proteomes" id="UP000256900"/>
    </source>
</evidence>
<protein>
    <recommendedName>
        <fullName evidence="4">Lysylphosphatidylglycerol synthase-like protein</fullName>
    </recommendedName>
</protein>
<organism evidence="2 3">
    <name type="scientific">Methylovirgula ligni</name>
    <dbReference type="NCBI Taxonomy" id="569860"/>
    <lineage>
        <taxon>Bacteria</taxon>
        <taxon>Pseudomonadati</taxon>
        <taxon>Pseudomonadota</taxon>
        <taxon>Alphaproteobacteria</taxon>
        <taxon>Hyphomicrobiales</taxon>
        <taxon>Beijerinckiaceae</taxon>
        <taxon>Methylovirgula</taxon>
    </lineage>
</organism>
<feature type="transmembrane region" description="Helical" evidence="1">
    <location>
        <begin position="49"/>
        <end position="73"/>
    </location>
</feature>
<dbReference type="GO" id="GO:0005886">
    <property type="term" value="C:plasma membrane"/>
    <property type="evidence" value="ECO:0007669"/>
    <property type="project" value="UniProtKB-SubCell"/>
</dbReference>
<sequence length="364" mass="39875">MALNEEIRPTQNRRGLSRPRKANLHTWLNSFSSKSDSADHKRRRTIATYIGFSFSVAIAALAIFVLIHTLAHINPGQLRAAFAATQNTQIFEALGLTAVSFLALTGYDGVALLQLRQRVPYTTTALASFTSYAICFTLGFPLITAGTVRFWIYSQAGLKPGKIASLTVIAGVTYWLGMVLILSIALLFRSGTISQLDHFEPQINMLVGLGALGALCVYLVWVSIEHRWTRIQGLKLELPGFKLTLAQVVLGVIDLCAAAGVLYVLLPEPHNVDFFTFAAVYVFACALGIASYAPGGIGVFEATMLKFLPVPSQEGLLASLLLFRIIYYLIPFVLAFALLGANEGNRRWADLREAMRRASERDAD</sequence>
<proteinExistence type="predicted"/>
<feature type="transmembrane region" description="Helical" evidence="1">
    <location>
        <begin position="125"/>
        <end position="152"/>
    </location>
</feature>
<evidence type="ECO:0000313" key="2">
    <source>
        <dbReference type="EMBL" id="REF87782.1"/>
    </source>
</evidence>
<gene>
    <name evidence="2" type="ORF">DES32_1412</name>
</gene>